<organism evidence="5 6">
    <name type="scientific">Dendrobium nobile</name>
    <name type="common">Orchid</name>
    <dbReference type="NCBI Taxonomy" id="94219"/>
    <lineage>
        <taxon>Eukaryota</taxon>
        <taxon>Viridiplantae</taxon>
        <taxon>Streptophyta</taxon>
        <taxon>Embryophyta</taxon>
        <taxon>Tracheophyta</taxon>
        <taxon>Spermatophyta</taxon>
        <taxon>Magnoliopsida</taxon>
        <taxon>Liliopsida</taxon>
        <taxon>Asparagales</taxon>
        <taxon>Orchidaceae</taxon>
        <taxon>Epidendroideae</taxon>
        <taxon>Malaxideae</taxon>
        <taxon>Dendrobiinae</taxon>
        <taxon>Dendrobium</taxon>
    </lineage>
</organism>
<feature type="compositionally biased region" description="Acidic residues" evidence="4">
    <location>
        <begin position="453"/>
        <end position="467"/>
    </location>
</feature>
<feature type="compositionally biased region" description="Acidic residues" evidence="4">
    <location>
        <begin position="487"/>
        <end position="496"/>
    </location>
</feature>
<evidence type="ECO:0000313" key="6">
    <source>
        <dbReference type="Proteomes" id="UP000829196"/>
    </source>
</evidence>
<dbReference type="InterPro" id="IPR001611">
    <property type="entry name" value="Leu-rich_rpt"/>
</dbReference>
<dbReference type="OrthoDB" id="2160613at2759"/>
<dbReference type="SMART" id="SM00369">
    <property type="entry name" value="LRR_TYP"/>
    <property type="match status" value="2"/>
</dbReference>
<feature type="compositionally biased region" description="Acidic residues" evidence="4">
    <location>
        <begin position="319"/>
        <end position="370"/>
    </location>
</feature>
<dbReference type="InterPro" id="IPR045081">
    <property type="entry name" value="AN32"/>
</dbReference>
<evidence type="ECO:0000256" key="1">
    <source>
        <dbReference type="ARBA" id="ARBA00022614"/>
    </source>
</evidence>
<dbReference type="SMR" id="A0A8T3C5Z0"/>
<dbReference type="Pfam" id="PF14580">
    <property type="entry name" value="LRR_9"/>
    <property type="match status" value="1"/>
</dbReference>
<dbReference type="InterPro" id="IPR032675">
    <property type="entry name" value="LRR_dom_sf"/>
</dbReference>
<accession>A0A8T3C5Z0</accession>
<comment type="similarity">
    <text evidence="3">Belongs to the ANP32 family.</text>
</comment>
<gene>
    <name evidence="5" type="ORF">KFK09_004618</name>
</gene>
<dbReference type="PROSITE" id="PS51450">
    <property type="entry name" value="LRR"/>
    <property type="match status" value="1"/>
</dbReference>
<feature type="compositionally biased region" description="Acidic residues" evidence="4">
    <location>
        <begin position="230"/>
        <end position="247"/>
    </location>
</feature>
<feature type="region of interest" description="Disordered" evidence="4">
    <location>
        <begin position="230"/>
        <end position="264"/>
    </location>
</feature>
<keyword evidence="2" id="KW-0677">Repeat</keyword>
<feature type="compositionally biased region" description="Acidic residues" evidence="4">
    <location>
        <begin position="163"/>
        <end position="211"/>
    </location>
</feature>
<dbReference type="InterPro" id="IPR003591">
    <property type="entry name" value="Leu-rich_rpt_typical-subtyp"/>
</dbReference>
<dbReference type="EMBL" id="JAGYWB010000004">
    <property type="protein sequence ID" value="KAI0525225.1"/>
    <property type="molecule type" value="Genomic_DNA"/>
</dbReference>
<dbReference type="AlphaFoldDB" id="A0A8T3C5Z0"/>
<protein>
    <recommendedName>
        <fullName evidence="7">Acidic leucine-rich nuclear phosphoprotein 32-related protein</fullName>
    </recommendedName>
</protein>
<dbReference type="PANTHER" id="PTHR11375">
    <property type="entry name" value="ACIDIC LEUCINE-RICH NUCLEAR PHOSPHOPROTEIN 32"/>
    <property type="match status" value="1"/>
</dbReference>
<evidence type="ECO:0000256" key="2">
    <source>
        <dbReference type="ARBA" id="ARBA00022737"/>
    </source>
</evidence>
<dbReference type="PANTHER" id="PTHR11375:SF0">
    <property type="entry name" value="ACIDIC LEUCINE-RICH NUCLEAR PHOSPHOPROTEIN 32 FAMILY MEMBER A"/>
    <property type="match status" value="1"/>
</dbReference>
<feature type="compositionally biased region" description="Polar residues" evidence="4">
    <location>
        <begin position="468"/>
        <end position="479"/>
    </location>
</feature>
<feature type="region of interest" description="Disordered" evidence="4">
    <location>
        <begin position="162"/>
        <end position="214"/>
    </location>
</feature>
<evidence type="ECO:0008006" key="7">
    <source>
        <dbReference type="Google" id="ProtNLM"/>
    </source>
</evidence>
<dbReference type="SMART" id="SM00365">
    <property type="entry name" value="LRR_SD22"/>
    <property type="match status" value="2"/>
</dbReference>
<evidence type="ECO:0000256" key="3">
    <source>
        <dbReference type="ARBA" id="ARBA00025777"/>
    </source>
</evidence>
<feature type="region of interest" description="Disordered" evidence="4">
    <location>
        <begin position="279"/>
        <end position="505"/>
    </location>
</feature>
<dbReference type="GO" id="GO:0042393">
    <property type="term" value="F:histone binding"/>
    <property type="evidence" value="ECO:0007669"/>
    <property type="project" value="TreeGrafter"/>
</dbReference>
<proteinExistence type="inferred from homology"/>
<dbReference type="FunFam" id="3.80.10.10:FF:000131">
    <property type="entry name" value="acidic leucine-rich nuclear phosphoprotein 32-related protein-like"/>
    <property type="match status" value="1"/>
</dbReference>
<feature type="compositionally biased region" description="Acidic residues" evidence="4">
    <location>
        <begin position="282"/>
        <end position="310"/>
    </location>
</feature>
<dbReference type="Proteomes" id="UP000829196">
    <property type="component" value="Unassembled WGS sequence"/>
</dbReference>
<evidence type="ECO:0000313" key="5">
    <source>
        <dbReference type="EMBL" id="KAI0525225.1"/>
    </source>
</evidence>
<feature type="compositionally biased region" description="Acidic residues" evidence="4">
    <location>
        <begin position="405"/>
        <end position="431"/>
    </location>
</feature>
<feature type="compositionally biased region" description="Acidic residues" evidence="4">
    <location>
        <begin position="388"/>
        <end position="397"/>
    </location>
</feature>
<dbReference type="Gene3D" id="3.80.10.10">
    <property type="entry name" value="Ribonuclease Inhibitor"/>
    <property type="match status" value="1"/>
</dbReference>
<dbReference type="SUPFAM" id="SSF52058">
    <property type="entry name" value="L domain-like"/>
    <property type="match status" value="1"/>
</dbReference>
<reference evidence="5" key="1">
    <citation type="journal article" date="2022" name="Front. Genet.">
        <title>Chromosome-Scale Assembly of the Dendrobium nobile Genome Provides Insights Into the Molecular Mechanism of the Biosynthesis of the Medicinal Active Ingredient of Dendrobium.</title>
        <authorList>
            <person name="Xu Q."/>
            <person name="Niu S.-C."/>
            <person name="Li K.-L."/>
            <person name="Zheng P.-J."/>
            <person name="Zhang X.-J."/>
            <person name="Jia Y."/>
            <person name="Liu Y."/>
            <person name="Niu Y.-X."/>
            <person name="Yu L.-H."/>
            <person name="Chen D.-F."/>
            <person name="Zhang G.-Q."/>
        </authorList>
    </citation>
    <scope>NUCLEOTIDE SEQUENCE</scope>
    <source>
        <tissue evidence="5">Leaf</tissue>
    </source>
</reference>
<dbReference type="GO" id="GO:0005634">
    <property type="term" value="C:nucleus"/>
    <property type="evidence" value="ECO:0007669"/>
    <property type="project" value="TreeGrafter"/>
</dbReference>
<evidence type="ECO:0000256" key="4">
    <source>
        <dbReference type="SAM" id="MobiDB-lite"/>
    </source>
</evidence>
<comment type="caution">
    <text evidence="5">The sequence shown here is derived from an EMBL/GenBank/DDBJ whole genome shotgun (WGS) entry which is preliminary data.</text>
</comment>
<sequence>MSKANSWMDDAWERVVEAAVDGQATRSSELRVLNLDGAVKSLHGCLPPAGILERFPSLEHLSIANVGVLSLEKFPRLRKLQRLILSDNRIAGGLENLVQAGLHSLRDLDLSNNRIQYIEDLAPLAKLHLVSLDLYECPVTRVNDYRSKVFSMIGTLKYLDNLDANEDERPETDDDDDEEEEEEEEGEEEAEEEDYDYDDFDPGSGEVDGDDLAGKLVNGCGDFADVDDVIVDADEDEESDADEEEMETSGRGSVNGFSLGSGRHLSNGFRVAAVGVVSVDGNENDADEDVEVEDDDDDLGEEIDEEGDDTDIVHKGLGSDEDDEDGVDDVEDNEVDIEEEDDDEEEDLEDDDGVDVDEYEVGVEDEDDTEPGSLARFEEEIDGHEHGEEDENEEIDLHDENGEIGWEDELVVDDRDIGEDFDDGEDEDDLGGDYLVQPIARPTGPSSQFDFNVDSEEEYLDPVDDSQQDNIMQPALYSSNKRRRDDEGDLDDGDNLEELRLSKRH</sequence>
<keyword evidence="1" id="KW-0433">Leucine-rich repeat</keyword>
<name>A0A8T3C5Z0_DENNO</name>
<keyword evidence="6" id="KW-1185">Reference proteome</keyword>